<accession>A0A7S0NQE3</accession>
<dbReference type="InterPro" id="IPR005331">
    <property type="entry name" value="Sulfotransferase"/>
</dbReference>
<reference evidence="1" key="1">
    <citation type="submission" date="2021-01" db="EMBL/GenBank/DDBJ databases">
        <authorList>
            <person name="Corre E."/>
            <person name="Pelletier E."/>
            <person name="Niang G."/>
            <person name="Scheremetjew M."/>
            <person name="Finn R."/>
            <person name="Kale V."/>
            <person name="Holt S."/>
            <person name="Cochrane G."/>
            <person name="Meng A."/>
            <person name="Brown T."/>
            <person name="Cohen L."/>
        </authorList>
    </citation>
    <scope>NUCLEOTIDE SEQUENCE</scope>
    <source>
        <strain evidence="1">RCC1130</strain>
    </source>
</reference>
<organism evidence="1">
    <name type="scientific">Calcidiscus leptoporus</name>
    <dbReference type="NCBI Taxonomy" id="127549"/>
    <lineage>
        <taxon>Eukaryota</taxon>
        <taxon>Haptista</taxon>
        <taxon>Haptophyta</taxon>
        <taxon>Prymnesiophyceae</taxon>
        <taxon>Coccolithales</taxon>
        <taxon>Calcidiscaceae</taxon>
        <taxon>Calcidiscus</taxon>
    </lineage>
</organism>
<dbReference type="InterPro" id="IPR027417">
    <property type="entry name" value="P-loop_NTPase"/>
</dbReference>
<sequence>MVAGKGNSTCYPSSSLQISDLHRLIFVHVAKAGGSTIERSPIFDDRIQAQKLAGLPLGIGGHEPVSIYARDKGCAEYQIFAMVRNPCSRMVSLWAYYSQHRGNMGDIAFTNKYFGGDALRDVSTFVHHTAMKNSSWDWRAHQHFQTQTGMIAYHNRSGVDLLLALERWEESLRALAALRPQLNDTLLSLSSNHVLASQHGTCAKSFSAGAWEVMTRMYAIDYCVLGYSSRASEEGMVPQLADLRPTEVTARLQACCARLAPHHDCPNHKG</sequence>
<dbReference type="GO" id="GO:0008146">
    <property type="term" value="F:sulfotransferase activity"/>
    <property type="evidence" value="ECO:0007669"/>
    <property type="project" value="InterPro"/>
</dbReference>
<gene>
    <name evidence="1" type="ORF">CLEP1334_LOCUS3506</name>
</gene>
<dbReference type="GO" id="GO:0016020">
    <property type="term" value="C:membrane"/>
    <property type="evidence" value="ECO:0007669"/>
    <property type="project" value="InterPro"/>
</dbReference>
<name>A0A7S0NQE3_9EUKA</name>
<evidence type="ECO:0000313" key="1">
    <source>
        <dbReference type="EMBL" id="CAD8528279.1"/>
    </source>
</evidence>
<dbReference type="Gene3D" id="3.40.50.300">
    <property type="entry name" value="P-loop containing nucleotide triphosphate hydrolases"/>
    <property type="match status" value="1"/>
</dbReference>
<evidence type="ECO:0008006" key="2">
    <source>
        <dbReference type="Google" id="ProtNLM"/>
    </source>
</evidence>
<protein>
    <recommendedName>
        <fullName evidence="2">Sulfotransferase domain-containing protein</fullName>
    </recommendedName>
</protein>
<dbReference type="Pfam" id="PF03567">
    <property type="entry name" value="Sulfotransfer_2"/>
    <property type="match status" value="1"/>
</dbReference>
<proteinExistence type="predicted"/>
<dbReference type="AlphaFoldDB" id="A0A7S0NQE3"/>
<dbReference type="EMBL" id="HBER01007098">
    <property type="protein sequence ID" value="CAD8528279.1"/>
    <property type="molecule type" value="Transcribed_RNA"/>
</dbReference>